<feature type="domain" description="PRELI/MSF1" evidence="1">
    <location>
        <begin position="1"/>
        <end position="107"/>
    </location>
</feature>
<organism evidence="4">
    <name type="scientific">Brugia pahangi</name>
    <name type="common">Filarial nematode worm</name>
    <dbReference type="NCBI Taxonomy" id="6280"/>
    <lineage>
        <taxon>Eukaryota</taxon>
        <taxon>Metazoa</taxon>
        <taxon>Ecdysozoa</taxon>
        <taxon>Nematoda</taxon>
        <taxon>Chromadorea</taxon>
        <taxon>Rhabditida</taxon>
        <taxon>Spirurina</taxon>
        <taxon>Spiruromorpha</taxon>
        <taxon>Filarioidea</taxon>
        <taxon>Onchocercidae</taxon>
        <taxon>Brugia</taxon>
    </lineage>
</organism>
<sequence>MSRLTNVRVVPTVEESIFDRSKRSLVTYTRNITLLSTCKIHERCVYKPGFKNGIPETIVERGGLVSTSFGKLNSVIERILMANFKKNMRKTAVVYMEKLTKKFGEPALVNHRTNEPYLMRQKISRRNFSTQD</sequence>
<gene>
    <name evidence="2" type="ORF">BPAG_LOCUS6011</name>
</gene>
<dbReference type="GO" id="GO:0005758">
    <property type="term" value="C:mitochondrial intermembrane space"/>
    <property type="evidence" value="ECO:0007669"/>
    <property type="project" value="InterPro"/>
</dbReference>
<evidence type="ECO:0000313" key="4">
    <source>
        <dbReference type="WBParaSite" id="BPAG_0000604801-mRNA-1"/>
    </source>
</evidence>
<dbReference type="Pfam" id="PF04707">
    <property type="entry name" value="PRELI"/>
    <property type="match status" value="1"/>
</dbReference>
<dbReference type="AlphaFoldDB" id="A0A0N4TCW0"/>
<reference evidence="4" key="1">
    <citation type="submission" date="2017-02" db="UniProtKB">
        <authorList>
            <consortium name="WormBaseParasite"/>
        </authorList>
    </citation>
    <scope>IDENTIFICATION</scope>
</reference>
<accession>A0A0N4TCW0</accession>
<evidence type="ECO:0000313" key="3">
    <source>
        <dbReference type="Proteomes" id="UP000278627"/>
    </source>
</evidence>
<dbReference type="WBParaSite" id="BPAG_0000604801-mRNA-1">
    <property type="protein sequence ID" value="BPAG_0000604801-mRNA-1"/>
    <property type="gene ID" value="BPAG_0000604801"/>
</dbReference>
<dbReference type="InterPro" id="IPR037365">
    <property type="entry name" value="Slowmo/Ups"/>
</dbReference>
<proteinExistence type="predicted"/>
<name>A0A0N4TCW0_BRUPA</name>
<dbReference type="PANTHER" id="PTHR11158">
    <property type="entry name" value="MSF1/PX19 RELATED"/>
    <property type="match status" value="1"/>
</dbReference>
<dbReference type="PROSITE" id="PS50904">
    <property type="entry name" value="PRELI_MSF1"/>
    <property type="match status" value="1"/>
</dbReference>
<dbReference type="STRING" id="6280.A0A0N4TCW0"/>
<dbReference type="EMBL" id="UZAD01004957">
    <property type="protein sequence ID" value="VDN87197.1"/>
    <property type="molecule type" value="Genomic_DNA"/>
</dbReference>
<keyword evidence="3" id="KW-1185">Reference proteome</keyword>
<evidence type="ECO:0000313" key="2">
    <source>
        <dbReference type="EMBL" id="VDN87197.1"/>
    </source>
</evidence>
<dbReference type="Proteomes" id="UP000278627">
    <property type="component" value="Unassembled WGS sequence"/>
</dbReference>
<dbReference type="InterPro" id="IPR006797">
    <property type="entry name" value="PRELI/MSF1_dom"/>
</dbReference>
<protein>
    <submittedName>
        <fullName evidence="4">PRELI/MSF1 domain-containing protein</fullName>
    </submittedName>
</protein>
<evidence type="ECO:0000259" key="1">
    <source>
        <dbReference type="PROSITE" id="PS50904"/>
    </source>
</evidence>
<reference evidence="2 3" key="2">
    <citation type="submission" date="2018-11" db="EMBL/GenBank/DDBJ databases">
        <authorList>
            <consortium name="Pathogen Informatics"/>
        </authorList>
    </citation>
    <scope>NUCLEOTIDE SEQUENCE [LARGE SCALE GENOMIC DNA]</scope>
</reference>